<protein>
    <recommendedName>
        <fullName evidence="1">DUF7779 domain-containing protein</fullName>
    </recommendedName>
</protein>
<evidence type="ECO:0000259" key="1">
    <source>
        <dbReference type="Pfam" id="PF25000"/>
    </source>
</evidence>
<dbReference type="InterPro" id="IPR056681">
    <property type="entry name" value="DUF7779"/>
</dbReference>
<dbReference type="Pfam" id="PF25000">
    <property type="entry name" value="DUF7779"/>
    <property type="match status" value="1"/>
</dbReference>
<dbReference type="Proteomes" id="UP001595075">
    <property type="component" value="Unassembled WGS sequence"/>
</dbReference>
<dbReference type="EMBL" id="JAZHXI010000016">
    <property type="protein sequence ID" value="KAL2062774.1"/>
    <property type="molecule type" value="Genomic_DNA"/>
</dbReference>
<evidence type="ECO:0000313" key="2">
    <source>
        <dbReference type="EMBL" id="KAL2062774.1"/>
    </source>
</evidence>
<comment type="caution">
    <text evidence="2">The sequence shown here is derived from an EMBL/GenBank/DDBJ whole genome shotgun (WGS) entry which is preliminary data.</text>
</comment>
<evidence type="ECO:0000313" key="3">
    <source>
        <dbReference type="Proteomes" id="UP001595075"/>
    </source>
</evidence>
<proteinExistence type="predicted"/>
<reference evidence="2 3" key="1">
    <citation type="journal article" date="2024" name="Commun. Biol.">
        <title>Comparative genomic analysis of thermophilic fungi reveals convergent evolutionary adaptations and gene losses.</title>
        <authorList>
            <person name="Steindorff A.S."/>
            <person name="Aguilar-Pontes M.V."/>
            <person name="Robinson A.J."/>
            <person name="Andreopoulos B."/>
            <person name="LaButti K."/>
            <person name="Kuo A."/>
            <person name="Mondo S."/>
            <person name="Riley R."/>
            <person name="Otillar R."/>
            <person name="Haridas S."/>
            <person name="Lipzen A."/>
            <person name="Grimwood J."/>
            <person name="Schmutz J."/>
            <person name="Clum A."/>
            <person name="Reid I.D."/>
            <person name="Moisan M.C."/>
            <person name="Butler G."/>
            <person name="Nguyen T.T.M."/>
            <person name="Dewar K."/>
            <person name="Conant G."/>
            <person name="Drula E."/>
            <person name="Henrissat B."/>
            <person name="Hansel C."/>
            <person name="Singer S."/>
            <person name="Hutchinson M.I."/>
            <person name="de Vries R.P."/>
            <person name="Natvig D.O."/>
            <person name="Powell A.J."/>
            <person name="Tsang A."/>
            <person name="Grigoriev I.V."/>
        </authorList>
    </citation>
    <scope>NUCLEOTIDE SEQUENCE [LARGE SCALE GENOMIC DNA]</scope>
    <source>
        <strain evidence="2 3">CBS 494.80</strain>
    </source>
</reference>
<name>A0ABR4BYM9_9HELO</name>
<feature type="domain" description="DUF7779" evidence="1">
    <location>
        <begin position="133"/>
        <end position="222"/>
    </location>
</feature>
<accession>A0ABR4BYM9</accession>
<keyword evidence="3" id="KW-1185">Reference proteome</keyword>
<gene>
    <name evidence="2" type="ORF">VTL71DRAFT_5846</name>
</gene>
<sequence length="280" mass="32210">MDLVHRCIPSSRDNVTILATSRSQFTAQIITTSVLEILPFSNEESSLFLCRALRTTGNLEAGDNEAVQAIVNLMAGLPLAILRASEVIYQRRWNAQNFLRMYKRYPKKLLDFGWKGQWSHRRGGSLTQLWRVEFEGMERSSATLLGVLSYLDDPDTITEDLISWDLVSKLPPDLKFVENEWDLEDTISHLIDRSLIRHKPGDSFSIHRLVQAEFRSTMIEESRRQCSKIATTLLQLTVAPDENVPPREEWAKCKLHMSEIIRLAFNNIRDVEDVVEPKKL</sequence>
<organism evidence="2 3">
    <name type="scientific">Oculimacula yallundae</name>
    <dbReference type="NCBI Taxonomy" id="86028"/>
    <lineage>
        <taxon>Eukaryota</taxon>
        <taxon>Fungi</taxon>
        <taxon>Dikarya</taxon>
        <taxon>Ascomycota</taxon>
        <taxon>Pezizomycotina</taxon>
        <taxon>Leotiomycetes</taxon>
        <taxon>Helotiales</taxon>
        <taxon>Ploettnerulaceae</taxon>
        <taxon>Oculimacula</taxon>
    </lineage>
</organism>